<keyword evidence="1" id="KW-0812">Transmembrane</keyword>
<evidence type="ECO:0000256" key="1">
    <source>
        <dbReference type="SAM" id="Phobius"/>
    </source>
</evidence>
<feature type="transmembrane region" description="Helical" evidence="1">
    <location>
        <begin position="22"/>
        <end position="42"/>
    </location>
</feature>
<feature type="transmembrane region" description="Helical" evidence="1">
    <location>
        <begin position="62"/>
        <end position="81"/>
    </location>
</feature>
<dbReference type="Proteomes" id="UP001079657">
    <property type="component" value="Unassembled WGS sequence"/>
</dbReference>
<dbReference type="RefSeq" id="WP_268051094.1">
    <property type="nucleotide sequence ID" value="NZ_JAPQES010000006.1"/>
</dbReference>
<feature type="transmembrane region" description="Helical" evidence="1">
    <location>
        <begin position="87"/>
        <end position="106"/>
    </location>
</feature>
<evidence type="ECO:0000313" key="3">
    <source>
        <dbReference type="Proteomes" id="UP001079657"/>
    </source>
</evidence>
<organism evidence="2 3">
    <name type="scientific">Clostridium ganghwense</name>
    <dbReference type="NCBI Taxonomy" id="312089"/>
    <lineage>
        <taxon>Bacteria</taxon>
        <taxon>Bacillati</taxon>
        <taxon>Bacillota</taxon>
        <taxon>Clostridia</taxon>
        <taxon>Eubacteriales</taxon>
        <taxon>Clostridiaceae</taxon>
        <taxon>Clostridium</taxon>
    </lineage>
</organism>
<reference evidence="2" key="1">
    <citation type="submission" date="2022-12" db="EMBL/GenBank/DDBJ databases">
        <authorList>
            <person name="Wang J."/>
        </authorList>
    </citation>
    <scope>NUCLEOTIDE SEQUENCE</scope>
    <source>
        <strain evidence="2">HY-42-06</strain>
    </source>
</reference>
<keyword evidence="1" id="KW-0472">Membrane</keyword>
<evidence type="ECO:0000313" key="2">
    <source>
        <dbReference type="EMBL" id="MCY6372161.1"/>
    </source>
</evidence>
<comment type="caution">
    <text evidence="2">The sequence shown here is derived from an EMBL/GenBank/DDBJ whole genome shotgun (WGS) entry which is preliminary data.</text>
</comment>
<keyword evidence="1" id="KW-1133">Transmembrane helix</keyword>
<proteinExistence type="predicted"/>
<protein>
    <submittedName>
        <fullName evidence="2">Uncharacterized protein</fullName>
    </submittedName>
</protein>
<dbReference type="EMBL" id="JAPQES010000006">
    <property type="protein sequence ID" value="MCY6372161.1"/>
    <property type="molecule type" value="Genomic_DNA"/>
</dbReference>
<sequence>MNYTKFSLGIFYLQANTLKNRIFSIDFLIFLFSGMVSAFILYFFNKKFNFKRRMKDIFKSKIVYGFVIFIVTIFVLENVRVFISEKVIASTISKGGIMGILIYLFTEE</sequence>
<gene>
    <name evidence="2" type="ORF">OXH55_16140</name>
</gene>
<accession>A0ABT4CVC4</accession>
<keyword evidence="3" id="KW-1185">Reference proteome</keyword>
<name>A0ABT4CVC4_9CLOT</name>